<dbReference type="RefSeq" id="WP_069206575.1">
    <property type="nucleotide sequence ID" value="NZ_CP014168.1"/>
</dbReference>
<proteinExistence type="inferred from homology"/>
<evidence type="ECO:0000256" key="4">
    <source>
        <dbReference type="ARBA" id="ARBA00022842"/>
    </source>
</evidence>
<gene>
    <name evidence="6" type="ORF">AWL63_20955</name>
</gene>
<dbReference type="GO" id="GO:0000287">
    <property type="term" value="F:magnesium ion binding"/>
    <property type="evidence" value="ECO:0007669"/>
    <property type="project" value="TreeGrafter"/>
</dbReference>
<sequence length="313" mass="34125">MTLEPLPALALGATLYMPCTRDDLAEALLGARRIPGLRSAVLCLEDAVLERDVPQALRHLAAFLRTLSARPAGPAEPLLFARPRDAAMLERILCMPGVERLTGFVIPKAHADSMPAYLALPFHDRHRLMPTLETREACDAYEMRRLRDQLLVVQDRILALRIGGNDLLRAMGLRRPAGRTAYDGPLGGIIASLVANFAPWGFALSAPVFERFADVSLLREEVARDIEHGLQGKTAIHPDQIAVIHAALAVPAAQVEEARLMLADDAPAVFAHDGAMCEPATHRAWAERLLERAAFYGIADPQPALRLITGADQ</sequence>
<dbReference type="GO" id="GO:0003824">
    <property type="term" value="F:catalytic activity"/>
    <property type="evidence" value="ECO:0007669"/>
    <property type="project" value="InterPro"/>
</dbReference>
<evidence type="ECO:0000256" key="1">
    <source>
        <dbReference type="ARBA" id="ARBA00001946"/>
    </source>
</evidence>
<dbReference type="PANTHER" id="PTHR32308">
    <property type="entry name" value="LYASE BETA SUBUNIT, PUTATIVE (AFU_ORTHOLOGUE AFUA_4G13030)-RELATED"/>
    <property type="match status" value="1"/>
</dbReference>
<organism evidence="6 7">
    <name type="scientific">Sphingomonas panacis</name>
    <dbReference type="NCBI Taxonomy" id="1560345"/>
    <lineage>
        <taxon>Bacteria</taxon>
        <taxon>Pseudomonadati</taxon>
        <taxon>Pseudomonadota</taxon>
        <taxon>Alphaproteobacteria</taxon>
        <taxon>Sphingomonadales</taxon>
        <taxon>Sphingomonadaceae</taxon>
        <taxon>Sphingomonas</taxon>
    </lineage>
</organism>
<dbReference type="STRING" id="1560345.AWL63_20955"/>
<keyword evidence="3 5" id="KW-0479">Metal-binding</keyword>
<evidence type="ECO:0000256" key="5">
    <source>
        <dbReference type="PIRSR" id="PIRSR015582-2"/>
    </source>
</evidence>
<dbReference type="Pfam" id="PF15617">
    <property type="entry name" value="C-C_Bond_Lyase"/>
    <property type="match status" value="1"/>
</dbReference>
<name>A0A1B3ZF56_9SPHN</name>
<evidence type="ECO:0000313" key="6">
    <source>
        <dbReference type="EMBL" id="AOH86058.1"/>
    </source>
</evidence>
<dbReference type="InterPro" id="IPR040442">
    <property type="entry name" value="Pyrv_kinase-like_dom_sf"/>
</dbReference>
<accession>A0A1B3ZF56</accession>
<comment type="cofactor">
    <cofactor evidence="1">
        <name>Mg(2+)</name>
        <dbReference type="ChEBI" id="CHEBI:18420"/>
    </cofactor>
</comment>
<dbReference type="Gene3D" id="3.20.20.60">
    <property type="entry name" value="Phosphoenolpyruvate-binding domains"/>
    <property type="match status" value="1"/>
</dbReference>
<evidence type="ECO:0000313" key="7">
    <source>
        <dbReference type="Proteomes" id="UP000094256"/>
    </source>
</evidence>
<dbReference type="PANTHER" id="PTHR32308:SF10">
    <property type="entry name" value="CITRATE LYASE SUBUNIT BETA"/>
    <property type="match status" value="1"/>
</dbReference>
<dbReference type="Proteomes" id="UP000094256">
    <property type="component" value="Chromosome"/>
</dbReference>
<dbReference type="EMBL" id="CP014168">
    <property type="protein sequence ID" value="AOH86058.1"/>
    <property type="molecule type" value="Genomic_DNA"/>
</dbReference>
<keyword evidence="7" id="KW-1185">Reference proteome</keyword>
<dbReference type="InterPro" id="IPR039480">
    <property type="entry name" value="C-C_Bond_Lyase-like"/>
</dbReference>
<evidence type="ECO:0000256" key="3">
    <source>
        <dbReference type="ARBA" id="ARBA00022723"/>
    </source>
</evidence>
<feature type="binding site" evidence="5">
    <location>
        <position position="166"/>
    </location>
    <ligand>
        <name>Mg(2+)</name>
        <dbReference type="ChEBI" id="CHEBI:18420"/>
    </ligand>
</feature>
<evidence type="ECO:0000256" key="2">
    <source>
        <dbReference type="ARBA" id="ARBA00005568"/>
    </source>
</evidence>
<comment type="similarity">
    <text evidence="2">Belongs to the HpcH/HpaI aldolase family.</text>
</comment>
<dbReference type="InterPro" id="IPR011206">
    <property type="entry name" value="Citrate_lyase_beta/mcl1/mcl2"/>
</dbReference>
<dbReference type="OrthoDB" id="348111at2"/>
<dbReference type="KEGG" id="span:AWL63_20955"/>
<dbReference type="AlphaFoldDB" id="A0A1B3ZF56"/>
<protein>
    <submittedName>
        <fullName evidence="6">Uncharacterized protein</fullName>
    </submittedName>
</protein>
<keyword evidence="4 5" id="KW-0460">Magnesium</keyword>
<reference evidence="6 7" key="1">
    <citation type="submission" date="2016-01" db="EMBL/GenBank/DDBJ databases">
        <title>Complete genome and mega plasmid sequence of Sphingomonas panacis DCY99 elicits systemic resistance in rice to Xanthomonas oryzae.</title>
        <authorList>
            <person name="Kim Y.J."/>
            <person name="Yang D.C."/>
            <person name="Sing P."/>
        </authorList>
    </citation>
    <scope>NUCLEOTIDE SEQUENCE [LARGE SCALE GENOMIC DNA]</scope>
    <source>
        <strain evidence="6 7">DCY99</strain>
    </source>
</reference>
<dbReference type="PIRSF" id="PIRSF015582">
    <property type="entry name" value="Cit_lyase_B"/>
    <property type="match status" value="1"/>
</dbReference>
<dbReference type="SUPFAM" id="SSF51621">
    <property type="entry name" value="Phosphoenolpyruvate/pyruvate domain"/>
    <property type="match status" value="1"/>
</dbReference>
<dbReference type="GO" id="GO:0006107">
    <property type="term" value="P:oxaloacetate metabolic process"/>
    <property type="evidence" value="ECO:0007669"/>
    <property type="project" value="TreeGrafter"/>
</dbReference>
<dbReference type="InterPro" id="IPR015813">
    <property type="entry name" value="Pyrv/PenolPyrv_kinase-like_dom"/>
</dbReference>